<dbReference type="InterPro" id="IPR019270">
    <property type="entry name" value="DUF2283"/>
</dbReference>
<dbReference type="KEGG" id="mfi:DSM1535_0395"/>
<gene>
    <name evidence="1" type="ORF">DSM1535_0395</name>
</gene>
<dbReference type="PATRIC" id="fig|2162.9.peg.413"/>
<dbReference type="Pfam" id="PF10049">
    <property type="entry name" value="DUF2283"/>
    <property type="match status" value="1"/>
</dbReference>
<sequence length="123" mass="14300">MSDVDFEMISNYDAQADALFLKVKKPYSYKESVELADNVILDFSEDNIPVALEILDASKYFHVKPFSLRNFNFEMTIDVKEDTIHLEAVFMFLIHQKKENRPVDLLTLNDMKIPSMQTNYAVV</sequence>
<name>A0A090I1D5_METFO</name>
<evidence type="ECO:0000313" key="1">
    <source>
        <dbReference type="EMBL" id="CEA12758.1"/>
    </source>
</evidence>
<dbReference type="RefSeq" id="WP_052659947.1">
    <property type="nucleotide sequence ID" value="NZ_CALCVY010000076.1"/>
</dbReference>
<protein>
    <recommendedName>
        <fullName evidence="2">DUF2283 domain-containing protein</fullName>
    </recommendedName>
</protein>
<accession>A0A090I1D5</accession>
<reference evidence="1" key="1">
    <citation type="submission" date="2014-08" db="EMBL/GenBank/DDBJ databases">
        <authorList>
            <person name="Wibberg D."/>
        </authorList>
    </citation>
    <scope>NUCLEOTIDE SEQUENCE</scope>
</reference>
<dbReference type="AlphaFoldDB" id="A0A090I1D5"/>
<proteinExistence type="predicted"/>
<evidence type="ECO:0008006" key="2">
    <source>
        <dbReference type="Google" id="ProtNLM"/>
    </source>
</evidence>
<organism evidence="1">
    <name type="scientific">Methanobacterium formicicum</name>
    <dbReference type="NCBI Taxonomy" id="2162"/>
    <lineage>
        <taxon>Archaea</taxon>
        <taxon>Methanobacteriati</taxon>
        <taxon>Methanobacteriota</taxon>
        <taxon>Methanomada group</taxon>
        <taxon>Methanobacteria</taxon>
        <taxon>Methanobacteriales</taxon>
        <taxon>Methanobacteriaceae</taxon>
        <taxon>Methanobacterium</taxon>
    </lineage>
</organism>
<dbReference type="EMBL" id="LN515531">
    <property type="protein sequence ID" value="CEA12758.1"/>
    <property type="molecule type" value="Genomic_DNA"/>
</dbReference>